<dbReference type="PANTHER" id="PTHR48041">
    <property type="entry name" value="ABC TRANSPORTER G FAMILY MEMBER 28"/>
    <property type="match status" value="1"/>
</dbReference>
<dbReference type="EMBL" id="BMAC01000925">
    <property type="protein sequence ID" value="GFQ04271.1"/>
    <property type="molecule type" value="Genomic_DNA"/>
</dbReference>
<evidence type="ECO:0000256" key="2">
    <source>
        <dbReference type="ARBA" id="ARBA00022448"/>
    </source>
</evidence>
<dbReference type="SUPFAM" id="SSF52540">
    <property type="entry name" value="P-loop containing nucleoside triphosphate hydrolases"/>
    <property type="match status" value="1"/>
</dbReference>
<evidence type="ECO:0000256" key="5">
    <source>
        <dbReference type="ARBA" id="ARBA00022840"/>
    </source>
</evidence>
<dbReference type="GO" id="GO:0016887">
    <property type="term" value="F:ATP hydrolysis activity"/>
    <property type="evidence" value="ECO:0007669"/>
    <property type="project" value="InterPro"/>
</dbReference>
<evidence type="ECO:0000256" key="8">
    <source>
        <dbReference type="SAM" id="Phobius"/>
    </source>
</evidence>
<comment type="subcellular location">
    <subcellularLocation>
        <location evidence="1">Membrane</location>
        <topology evidence="1">Multi-pass membrane protein</topology>
    </subcellularLocation>
</comment>
<accession>A0A830CWI5</accession>
<feature type="domain" description="ABC transporter" evidence="9">
    <location>
        <begin position="33"/>
        <end position="272"/>
    </location>
</feature>
<organism evidence="10 11">
    <name type="scientific">Phtheirospermum japonicum</name>
    <dbReference type="NCBI Taxonomy" id="374723"/>
    <lineage>
        <taxon>Eukaryota</taxon>
        <taxon>Viridiplantae</taxon>
        <taxon>Streptophyta</taxon>
        <taxon>Embryophyta</taxon>
        <taxon>Tracheophyta</taxon>
        <taxon>Spermatophyta</taxon>
        <taxon>Magnoliopsida</taxon>
        <taxon>eudicotyledons</taxon>
        <taxon>Gunneridae</taxon>
        <taxon>Pentapetalae</taxon>
        <taxon>asterids</taxon>
        <taxon>lamiids</taxon>
        <taxon>Lamiales</taxon>
        <taxon>Orobanchaceae</taxon>
        <taxon>Orobanchaceae incertae sedis</taxon>
        <taxon>Phtheirospermum</taxon>
    </lineage>
</organism>
<evidence type="ECO:0000256" key="7">
    <source>
        <dbReference type="ARBA" id="ARBA00023136"/>
    </source>
</evidence>
<feature type="transmembrane region" description="Helical" evidence="8">
    <location>
        <begin position="352"/>
        <end position="373"/>
    </location>
</feature>
<evidence type="ECO:0000313" key="11">
    <source>
        <dbReference type="Proteomes" id="UP000653305"/>
    </source>
</evidence>
<comment type="caution">
    <text evidence="10">The sequence shown here is derived from an EMBL/GenBank/DDBJ whole genome shotgun (WGS) entry which is preliminary data.</text>
</comment>
<dbReference type="InterPro" id="IPR027417">
    <property type="entry name" value="P-loop_NTPase"/>
</dbReference>
<keyword evidence="11" id="KW-1185">Reference proteome</keyword>
<dbReference type="GO" id="GO:0140359">
    <property type="term" value="F:ABC-type transporter activity"/>
    <property type="evidence" value="ECO:0007669"/>
    <property type="project" value="InterPro"/>
</dbReference>
<dbReference type="AlphaFoldDB" id="A0A830CWI5"/>
<dbReference type="FunFam" id="3.40.50.300:FF:001644">
    <property type="entry name" value="ABC transporter G family member 5"/>
    <property type="match status" value="1"/>
</dbReference>
<keyword evidence="6 8" id="KW-1133">Transmembrane helix</keyword>
<dbReference type="InterPro" id="IPR003439">
    <property type="entry name" value="ABC_transporter-like_ATP-bd"/>
</dbReference>
<dbReference type="Pfam" id="PF00005">
    <property type="entry name" value="ABC_tran"/>
    <property type="match status" value="1"/>
</dbReference>
<dbReference type="PROSITE" id="PS00211">
    <property type="entry name" value="ABC_TRANSPORTER_1"/>
    <property type="match status" value="1"/>
</dbReference>
<keyword evidence="3 8" id="KW-0812">Transmembrane</keyword>
<gene>
    <name evidence="10" type="ORF">PHJA_002571000</name>
</gene>
<dbReference type="Gene3D" id="3.40.50.300">
    <property type="entry name" value="P-loop containing nucleotide triphosphate hydrolases"/>
    <property type="match status" value="1"/>
</dbReference>
<keyword evidence="7 8" id="KW-0472">Membrane</keyword>
<keyword evidence="2" id="KW-0813">Transport</keyword>
<evidence type="ECO:0000313" key="10">
    <source>
        <dbReference type="EMBL" id="GFQ04271.1"/>
    </source>
</evidence>
<reference evidence="10" key="1">
    <citation type="submission" date="2020-07" db="EMBL/GenBank/DDBJ databases">
        <title>Ethylene signaling mediates host invasion by parasitic plants.</title>
        <authorList>
            <person name="Yoshida S."/>
        </authorList>
    </citation>
    <scope>NUCLEOTIDE SEQUENCE</scope>
    <source>
        <strain evidence="10">Okayama</strain>
    </source>
</reference>
<dbReference type="InterPro" id="IPR017871">
    <property type="entry name" value="ABC_transporter-like_CS"/>
</dbReference>
<evidence type="ECO:0000256" key="6">
    <source>
        <dbReference type="ARBA" id="ARBA00022989"/>
    </source>
</evidence>
<proteinExistence type="predicted"/>
<dbReference type="PROSITE" id="PS50893">
    <property type="entry name" value="ABC_TRANSPORTER_2"/>
    <property type="match status" value="1"/>
</dbReference>
<dbReference type="InterPro" id="IPR003593">
    <property type="entry name" value="AAA+_ATPase"/>
</dbReference>
<keyword evidence="4" id="KW-0547">Nucleotide-binding</keyword>
<evidence type="ECO:0000256" key="3">
    <source>
        <dbReference type="ARBA" id="ARBA00022692"/>
    </source>
</evidence>
<feature type="transmembrane region" description="Helical" evidence="8">
    <location>
        <begin position="385"/>
        <end position="406"/>
    </location>
</feature>
<evidence type="ECO:0000256" key="4">
    <source>
        <dbReference type="ARBA" id="ARBA00022741"/>
    </source>
</evidence>
<evidence type="ECO:0000259" key="9">
    <source>
        <dbReference type="PROSITE" id="PS50893"/>
    </source>
</evidence>
<protein>
    <submittedName>
        <fullName evidence="10">ABC transporter g family member 5</fullName>
    </submittedName>
</protein>
<feature type="transmembrane region" description="Helical" evidence="8">
    <location>
        <begin position="490"/>
        <end position="512"/>
    </location>
</feature>
<dbReference type="InterPro" id="IPR013525">
    <property type="entry name" value="ABC2_TM"/>
</dbReference>
<sequence>MKKQGCEIEATGINYTINTNTKGSILGKKKQQNNPKNVEHQKSQQLPDRVLKDVNLTAKPWEVLAIIGPSGAGKSSLLEILAGKLSPQSARIYVNQKPVDKARFKKLSGYVTQKDTLFPLLTVEETLRFSAKLRLRLPDPELSSRVKSLMQELGLSHVAAARVGDDRVRGISGGERRRVSIGVEVIHDPKVLILDEPTSGLDSNSALQIIDMLKTMAETRGRTIILSIHQPGFWIVKLFSSVLLLANGSVLHHGSVDLLSVNLMLMGLELPVHVNVVEFAIESIETIKQHKMQDTTVVPSNKRMVEDDVMDEEFIDELGLDFHHGFANTRIREIMILTHRFWKNIYRTKELFACRSISMLVSGFVLGSIFYNLQDNLVGAVERVGLFAFVLTFLLSSTTEALPIFLQEREILLRETSSGSYRVSSYSIANGLVYLPFLLILAILFSVPLYWLVGLNRSFTAFAHFLLLIWLILYTANSVVVCFSALVPNFIIGNSVISAVMGSFFLFSGYFISNHGIPGYWKFMHYISLFKYPFEGLLINEFSNSGKCLDYMFGTCVVRGEDILREEGYGDQQSRWRNYVIMVCFILVYRFTSYVILRYKCSDSGMKGIFI</sequence>
<evidence type="ECO:0000256" key="1">
    <source>
        <dbReference type="ARBA" id="ARBA00004141"/>
    </source>
</evidence>
<dbReference type="Proteomes" id="UP000653305">
    <property type="component" value="Unassembled WGS sequence"/>
</dbReference>
<dbReference type="OrthoDB" id="66620at2759"/>
<dbReference type="GO" id="GO:0005524">
    <property type="term" value="F:ATP binding"/>
    <property type="evidence" value="ECO:0007669"/>
    <property type="project" value="UniProtKB-KW"/>
</dbReference>
<feature type="transmembrane region" description="Helical" evidence="8">
    <location>
        <begin position="579"/>
        <end position="597"/>
    </location>
</feature>
<feature type="transmembrane region" description="Helical" evidence="8">
    <location>
        <begin position="459"/>
        <end position="483"/>
    </location>
</feature>
<keyword evidence="5" id="KW-0067">ATP-binding</keyword>
<dbReference type="SMART" id="SM00382">
    <property type="entry name" value="AAA"/>
    <property type="match status" value="1"/>
</dbReference>
<dbReference type="PANTHER" id="PTHR48041:SF79">
    <property type="entry name" value="ABC TRANSPORTER G FAMILY MEMBER 5"/>
    <property type="match status" value="1"/>
</dbReference>
<dbReference type="GO" id="GO:0016020">
    <property type="term" value="C:membrane"/>
    <property type="evidence" value="ECO:0007669"/>
    <property type="project" value="UniProtKB-SubCell"/>
</dbReference>
<dbReference type="InterPro" id="IPR050352">
    <property type="entry name" value="ABCG_transporters"/>
</dbReference>
<dbReference type="Pfam" id="PF01061">
    <property type="entry name" value="ABC2_membrane"/>
    <property type="match status" value="1"/>
</dbReference>
<feature type="transmembrane region" description="Helical" evidence="8">
    <location>
        <begin position="427"/>
        <end position="453"/>
    </location>
</feature>
<name>A0A830CWI5_9LAMI</name>